<gene>
    <name evidence="1" type="ORF">JAZ07_08395</name>
</gene>
<protein>
    <submittedName>
        <fullName evidence="1">Spy/CpxP family protein refolding chaperone</fullName>
    </submittedName>
</protein>
<evidence type="ECO:0000313" key="2">
    <source>
        <dbReference type="Proteomes" id="UP000886667"/>
    </source>
</evidence>
<comment type="caution">
    <text evidence="1">The sequence shown here is derived from an EMBL/GenBank/DDBJ whole genome shotgun (WGS) entry which is preliminary data.</text>
</comment>
<dbReference type="EMBL" id="JAEPCM010000276">
    <property type="protein sequence ID" value="MCG7946350.1"/>
    <property type="molecule type" value="Genomic_DNA"/>
</dbReference>
<proteinExistence type="predicted"/>
<dbReference type="Pfam" id="PF07813">
    <property type="entry name" value="LTXXQ"/>
    <property type="match status" value="1"/>
</dbReference>
<sequence>MSKTVIIIVSLLVLLLISGVAIARYKGFCGNSEARIGWMAERLDKHLDLTDNQRVHLDKFRSEIISMAETLRSDREMYANEAADLLNQSSLDRERAHTLLMQKQAQLASVSSDFIDAFADFSDNLDQHQRDKLQTMILHHKAHRHCAADCNTPAKPDQE</sequence>
<dbReference type="Gene3D" id="1.20.120.1490">
    <property type="match status" value="1"/>
</dbReference>
<dbReference type="AlphaFoldDB" id="A0A9E4KD89"/>
<dbReference type="GO" id="GO:0042597">
    <property type="term" value="C:periplasmic space"/>
    <property type="evidence" value="ECO:0007669"/>
    <property type="project" value="InterPro"/>
</dbReference>
<accession>A0A9E4KD89</accession>
<reference evidence="1" key="1">
    <citation type="journal article" date="2021" name="Proc. Natl. Acad. Sci. U.S.A.">
        <title>Global biogeography of chemosynthetic symbionts reveals both localized and globally distributed symbiont groups. .</title>
        <authorList>
            <person name="Osvatic J.T."/>
            <person name="Wilkins L.G.E."/>
            <person name="Leibrecht L."/>
            <person name="Leray M."/>
            <person name="Zauner S."/>
            <person name="Polzin J."/>
            <person name="Camacho Y."/>
            <person name="Gros O."/>
            <person name="van Gils J.A."/>
            <person name="Eisen J.A."/>
            <person name="Petersen J.M."/>
            <person name="Yuen B."/>
        </authorList>
    </citation>
    <scope>NUCLEOTIDE SEQUENCE</scope>
    <source>
        <strain evidence="1">MAGclacostrist064TRANS</strain>
    </source>
</reference>
<evidence type="ECO:0000313" key="1">
    <source>
        <dbReference type="EMBL" id="MCG7946350.1"/>
    </source>
</evidence>
<organism evidence="1 2">
    <name type="scientific">Candidatus Thiodiazotropha taylori</name>
    <dbReference type="NCBI Taxonomy" id="2792791"/>
    <lineage>
        <taxon>Bacteria</taxon>
        <taxon>Pseudomonadati</taxon>
        <taxon>Pseudomonadota</taxon>
        <taxon>Gammaproteobacteria</taxon>
        <taxon>Chromatiales</taxon>
        <taxon>Sedimenticolaceae</taxon>
        <taxon>Candidatus Thiodiazotropha</taxon>
    </lineage>
</organism>
<dbReference type="InterPro" id="IPR012899">
    <property type="entry name" value="LTXXQ"/>
</dbReference>
<dbReference type="Proteomes" id="UP000886667">
    <property type="component" value="Unassembled WGS sequence"/>
</dbReference>
<name>A0A9E4KD89_9GAMM</name>